<organism evidence="1 2">
    <name type="scientific">Candidatus Schekmanbacteria bacterium RBG_13_48_7</name>
    <dbReference type="NCBI Taxonomy" id="1817878"/>
    <lineage>
        <taxon>Bacteria</taxon>
        <taxon>Candidatus Schekmaniibacteriota</taxon>
    </lineage>
</organism>
<dbReference type="EMBL" id="MGDD01000049">
    <property type="protein sequence ID" value="OGL47897.1"/>
    <property type="molecule type" value="Genomic_DNA"/>
</dbReference>
<evidence type="ECO:0000313" key="1">
    <source>
        <dbReference type="EMBL" id="OGL47897.1"/>
    </source>
</evidence>
<accession>A0A1F7S463</accession>
<dbReference type="SUPFAM" id="SSF56281">
    <property type="entry name" value="Metallo-hydrolase/oxidoreductase"/>
    <property type="match status" value="1"/>
</dbReference>
<comment type="caution">
    <text evidence="1">The sequence shown here is derived from an EMBL/GenBank/DDBJ whole genome shotgun (WGS) entry which is preliminary data.</text>
</comment>
<protein>
    <recommendedName>
        <fullName evidence="3">Metallo-beta-lactamase domain-containing protein</fullName>
    </recommendedName>
</protein>
<reference evidence="1 2" key="1">
    <citation type="journal article" date="2016" name="Nat. Commun.">
        <title>Thousands of microbial genomes shed light on interconnected biogeochemical processes in an aquifer system.</title>
        <authorList>
            <person name="Anantharaman K."/>
            <person name="Brown C.T."/>
            <person name="Hug L.A."/>
            <person name="Sharon I."/>
            <person name="Castelle C.J."/>
            <person name="Probst A.J."/>
            <person name="Thomas B.C."/>
            <person name="Singh A."/>
            <person name="Wilkins M.J."/>
            <person name="Karaoz U."/>
            <person name="Brodie E.L."/>
            <person name="Williams K.H."/>
            <person name="Hubbard S.S."/>
            <person name="Banfield J.F."/>
        </authorList>
    </citation>
    <scope>NUCLEOTIDE SEQUENCE [LARGE SCALE GENOMIC DNA]</scope>
</reference>
<dbReference type="Proteomes" id="UP000179266">
    <property type="component" value="Unassembled WGS sequence"/>
</dbReference>
<dbReference type="InterPro" id="IPR036866">
    <property type="entry name" value="RibonucZ/Hydroxyglut_hydro"/>
</dbReference>
<sequence>MFLKGEPLDRIMKLPDNTIWHLVHSSNALKINRMLFIFDYPLGMNDLKPGDGLHSGFVNPCELTEENVYIFVSHGHDDHFNPDIFYWRNHIRQITYILSSDITGYPANSVITSPGQYLKLENFAVQTYPSTDCGVAFSIYVNGLHIYFAGDNGFWNWDGSLEDDVYINSALRMINRSKPVDIAFQLCDPRLAEMGAGGVYAFARYLNPACIIPIHLFGNYDFCETVDSNLKDLGYSGKFWKINGRGDTFDISIHGSKV</sequence>
<gene>
    <name evidence="1" type="ORF">A2161_20780</name>
</gene>
<name>A0A1F7S463_9BACT</name>
<proteinExistence type="predicted"/>
<evidence type="ECO:0008006" key="3">
    <source>
        <dbReference type="Google" id="ProtNLM"/>
    </source>
</evidence>
<dbReference type="AlphaFoldDB" id="A0A1F7S463"/>
<evidence type="ECO:0000313" key="2">
    <source>
        <dbReference type="Proteomes" id="UP000179266"/>
    </source>
</evidence>
<dbReference type="Gene3D" id="3.60.15.10">
    <property type="entry name" value="Ribonuclease Z/Hydroxyacylglutathione hydrolase-like"/>
    <property type="match status" value="1"/>
</dbReference>